<keyword evidence="1" id="KW-0547">Nucleotide-binding</keyword>
<dbReference type="SUPFAM" id="SSF52540">
    <property type="entry name" value="P-loop containing nucleoside triphosphate hydrolases"/>
    <property type="match status" value="1"/>
</dbReference>
<dbReference type="Gene3D" id="3.40.50.300">
    <property type="entry name" value="P-loop containing nucleotide triphosphate hydrolases"/>
    <property type="match status" value="1"/>
</dbReference>
<evidence type="ECO:0000256" key="2">
    <source>
        <dbReference type="ARBA" id="ARBA00022840"/>
    </source>
</evidence>
<accession>A0ABP9WFA7</accession>
<evidence type="ECO:0000313" key="4">
    <source>
        <dbReference type="EMBL" id="GAA5518374.1"/>
    </source>
</evidence>
<dbReference type="Proteomes" id="UP001426770">
    <property type="component" value="Unassembled WGS sequence"/>
</dbReference>
<keyword evidence="5" id="KW-1185">Reference proteome</keyword>
<dbReference type="PANTHER" id="PTHR43038:SF3">
    <property type="entry name" value="ABC TRANSPORTER G FAMILY MEMBER 20 ISOFORM X1"/>
    <property type="match status" value="1"/>
</dbReference>
<name>A0ABP9WFA7_9MICO</name>
<protein>
    <submittedName>
        <fullName evidence="4">Ribosome-associated ATPase</fullName>
    </submittedName>
</protein>
<dbReference type="InterPro" id="IPR027417">
    <property type="entry name" value="P-loop_NTPase"/>
</dbReference>
<comment type="caution">
    <text evidence="4">The sequence shown here is derived from an EMBL/GenBank/DDBJ whole genome shotgun (WGS) entry which is preliminary data.</text>
</comment>
<dbReference type="InterPro" id="IPR003439">
    <property type="entry name" value="ABC_transporter-like_ATP-bd"/>
</dbReference>
<evidence type="ECO:0000256" key="1">
    <source>
        <dbReference type="ARBA" id="ARBA00022741"/>
    </source>
</evidence>
<evidence type="ECO:0000259" key="3">
    <source>
        <dbReference type="PROSITE" id="PS50893"/>
    </source>
</evidence>
<dbReference type="PROSITE" id="PS50893">
    <property type="entry name" value="ABC_TRANSPORTER_2"/>
    <property type="match status" value="1"/>
</dbReference>
<dbReference type="InterPro" id="IPR017871">
    <property type="entry name" value="ABC_transporter-like_CS"/>
</dbReference>
<proteinExistence type="predicted"/>
<dbReference type="PROSITE" id="PS00211">
    <property type="entry name" value="ABC_TRANSPORTER_1"/>
    <property type="match status" value="1"/>
</dbReference>
<organism evidence="4 5">
    <name type="scientific">Demequina sediminis</name>
    <dbReference type="NCBI Taxonomy" id="1930058"/>
    <lineage>
        <taxon>Bacteria</taxon>
        <taxon>Bacillati</taxon>
        <taxon>Actinomycetota</taxon>
        <taxon>Actinomycetes</taxon>
        <taxon>Micrococcales</taxon>
        <taxon>Demequinaceae</taxon>
        <taxon>Demequina</taxon>
    </lineage>
</organism>
<gene>
    <name evidence="4" type="primary">rbbA</name>
    <name evidence="4" type="ORF">Lsed01_00799</name>
</gene>
<keyword evidence="2" id="KW-0067">ATP-binding</keyword>
<evidence type="ECO:0000313" key="5">
    <source>
        <dbReference type="Proteomes" id="UP001426770"/>
    </source>
</evidence>
<dbReference type="CDD" id="cd03230">
    <property type="entry name" value="ABC_DR_subfamily_A"/>
    <property type="match status" value="1"/>
</dbReference>
<dbReference type="InterPro" id="IPR003593">
    <property type="entry name" value="AAA+_ATPase"/>
</dbReference>
<sequence length="247" mass="25809">MIHQMENKSAEAPVIVVDRLRVVRGGREVLHDLSLEIPRGSIVGLLGPSGAGKSTLIRAIVGAQITQGGTVTVAGHAAGSAPVRALVGYVTQAPSIYPDLTVRENVAYFASLVDAPPETVTHTIHAVGLADQTDQLAGTLSGGQLTRASLAAALVGRPEVLILDEPTVGLDPAIRNELWALLRRFAHAGTTILVSSHVMDEAVRCDRLVFIRDGKILADGTLAHILASTGTDDAEAAFLALATRRAS</sequence>
<feature type="domain" description="ABC transporter" evidence="3">
    <location>
        <begin position="14"/>
        <end position="238"/>
    </location>
</feature>
<dbReference type="SMART" id="SM00382">
    <property type="entry name" value="AAA"/>
    <property type="match status" value="1"/>
</dbReference>
<reference evidence="4 5" key="1">
    <citation type="submission" date="2024-02" db="EMBL/GenBank/DDBJ databases">
        <title>Lysinimicrobium sediminis NBRC 112286.</title>
        <authorList>
            <person name="Ichikawa N."/>
            <person name="Katano-Makiyama Y."/>
            <person name="Hidaka K."/>
        </authorList>
    </citation>
    <scope>NUCLEOTIDE SEQUENCE [LARGE SCALE GENOMIC DNA]</scope>
    <source>
        <strain evidence="4 5">NBRC 112286</strain>
    </source>
</reference>
<dbReference type="EMBL" id="BAABRR010000003">
    <property type="protein sequence ID" value="GAA5518374.1"/>
    <property type="molecule type" value="Genomic_DNA"/>
</dbReference>
<dbReference type="Pfam" id="PF00005">
    <property type="entry name" value="ABC_tran"/>
    <property type="match status" value="1"/>
</dbReference>
<dbReference type="PANTHER" id="PTHR43038">
    <property type="entry name" value="ATP-BINDING CASSETTE, SUB-FAMILY H, MEMBER 1"/>
    <property type="match status" value="1"/>
</dbReference>